<evidence type="ECO:0000256" key="1">
    <source>
        <dbReference type="SAM" id="Phobius"/>
    </source>
</evidence>
<feature type="transmembrane region" description="Helical" evidence="1">
    <location>
        <begin position="134"/>
        <end position="158"/>
    </location>
</feature>
<evidence type="ECO:0000313" key="3">
    <source>
        <dbReference type="Proteomes" id="UP000295680"/>
    </source>
</evidence>
<dbReference type="EMBL" id="SLWS01000007">
    <property type="protein sequence ID" value="TCO56015.1"/>
    <property type="molecule type" value="Genomic_DNA"/>
</dbReference>
<name>A0A4R2JPC4_9PSEU</name>
<feature type="transmembrane region" description="Helical" evidence="1">
    <location>
        <begin position="178"/>
        <end position="208"/>
    </location>
</feature>
<sequence>MVTAGEGVALGIESRVTKLENESKNEGVPIFGHVIEGMGNVGGSDTSTTDPVASLFSAGVGWLVDSIGFIREPIDKLQGNPAAIQADVDRLAKVSDDLKFLARDQRDDITSLQDWTGGAADAYRSSMKLLRDEIAGLSKAVGGFGTLLAVSGGMVITLRQVVRDLIVNTISDLIPGAIAAIALAFWTFGASIAIFIAGAVIAAVTTVIKCTRRIVMLKEALGRQVGRLGTLEEISGDIVTSLARFEKAVGAKGVSPA</sequence>
<dbReference type="SUPFAM" id="SSF140453">
    <property type="entry name" value="EsxAB dimer-like"/>
    <property type="match status" value="1"/>
</dbReference>
<evidence type="ECO:0000313" key="2">
    <source>
        <dbReference type="EMBL" id="TCO56015.1"/>
    </source>
</evidence>
<comment type="caution">
    <text evidence="2">The sequence shown here is derived from an EMBL/GenBank/DDBJ whole genome shotgun (WGS) entry which is preliminary data.</text>
</comment>
<dbReference type="Gene3D" id="1.10.287.1060">
    <property type="entry name" value="ESAT-6-like"/>
    <property type="match status" value="1"/>
</dbReference>
<protein>
    <submittedName>
        <fullName evidence="2">Uncharacterized protein</fullName>
    </submittedName>
</protein>
<dbReference type="AlphaFoldDB" id="A0A4R2JPC4"/>
<dbReference type="InterPro" id="IPR036689">
    <property type="entry name" value="ESAT-6-like_sf"/>
</dbReference>
<keyword evidence="3" id="KW-1185">Reference proteome</keyword>
<keyword evidence="1" id="KW-0472">Membrane</keyword>
<reference evidence="2 3" key="1">
    <citation type="submission" date="2019-03" db="EMBL/GenBank/DDBJ databases">
        <title>Genomic Encyclopedia of Type Strains, Phase IV (KMG-IV): sequencing the most valuable type-strain genomes for metagenomic binning, comparative biology and taxonomic classification.</title>
        <authorList>
            <person name="Goeker M."/>
        </authorList>
    </citation>
    <scope>NUCLEOTIDE SEQUENCE [LARGE SCALE GENOMIC DNA]</scope>
    <source>
        <strain evidence="2 3">DSM 45934</strain>
    </source>
</reference>
<keyword evidence="1" id="KW-0812">Transmembrane</keyword>
<dbReference type="Proteomes" id="UP000295680">
    <property type="component" value="Unassembled WGS sequence"/>
</dbReference>
<proteinExistence type="predicted"/>
<gene>
    <name evidence="2" type="ORF">EV192_107440</name>
</gene>
<organism evidence="2 3">
    <name type="scientific">Actinocrispum wychmicini</name>
    <dbReference type="NCBI Taxonomy" id="1213861"/>
    <lineage>
        <taxon>Bacteria</taxon>
        <taxon>Bacillati</taxon>
        <taxon>Actinomycetota</taxon>
        <taxon>Actinomycetes</taxon>
        <taxon>Pseudonocardiales</taxon>
        <taxon>Pseudonocardiaceae</taxon>
        <taxon>Actinocrispum</taxon>
    </lineage>
</organism>
<keyword evidence="1" id="KW-1133">Transmembrane helix</keyword>
<accession>A0A4R2JPC4</accession>